<dbReference type="OrthoDB" id="55390at2"/>
<keyword evidence="5" id="KW-0808">Transferase</keyword>
<dbReference type="SUPFAM" id="SSF55874">
    <property type="entry name" value="ATPase domain of HSP90 chaperone/DNA topoisomerase II/histidine kinase"/>
    <property type="match status" value="1"/>
</dbReference>
<dbReference type="AlphaFoldDB" id="A0A511MWK6"/>
<dbReference type="Pfam" id="PF00512">
    <property type="entry name" value="HisKA"/>
    <property type="match status" value="1"/>
</dbReference>
<comment type="catalytic activity">
    <reaction evidence="1">
        <text>ATP + protein L-histidine = ADP + protein N-phospho-L-histidine.</text>
        <dbReference type="EC" id="2.7.13.3"/>
    </reaction>
</comment>
<dbReference type="InterPro" id="IPR005467">
    <property type="entry name" value="His_kinase_dom"/>
</dbReference>
<dbReference type="PANTHER" id="PTHR45436:SF5">
    <property type="entry name" value="SENSOR HISTIDINE KINASE TRCS"/>
    <property type="match status" value="1"/>
</dbReference>
<keyword evidence="4" id="KW-0597">Phosphoprotein</keyword>
<evidence type="ECO:0000256" key="7">
    <source>
        <dbReference type="ARBA" id="ARBA00022777"/>
    </source>
</evidence>
<comment type="subcellular location">
    <subcellularLocation>
        <location evidence="2">Membrane</location>
    </subcellularLocation>
</comment>
<dbReference type="SMART" id="SM00388">
    <property type="entry name" value="HisKA"/>
    <property type="match status" value="1"/>
</dbReference>
<proteinExistence type="predicted"/>
<feature type="domain" description="Histidine kinase" evidence="12">
    <location>
        <begin position="225"/>
        <end position="421"/>
    </location>
</feature>
<evidence type="ECO:0000256" key="9">
    <source>
        <dbReference type="ARBA" id="ARBA00023136"/>
    </source>
</evidence>
<evidence type="ECO:0000256" key="4">
    <source>
        <dbReference type="ARBA" id="ARBA00022553"/>
    </source>
</evidence>
<feature type="transmembrane region" description="Helical" evidence="11">
    <location>
        <begin position="141"/>
        <end position="163"/>
    </location>
</feature>
<evidence type="ECO:0000256" key="8">
    <source>
        <dbReference type="ARBA" id="ARBA00022989"/>
    </source>
</evidence>
<evidence type="ECO:0000256" key="1">
    <source>
        <dbReference type="ARBA" id="ARBA00000085"/>
    </source>
</evidence>
<reference evidence="13 14" key="1">
    <citation type="submission" date="2019-07" db="EMBL/GenBank/DDBJ databases">
        <title>Whole genome shotgun sequence of Deinococcus cellulosilyticus NBRC 106333.</title>
        <authorList>
            <person name="Hosoyama A."/>
            <person name="Uohara A."/>
            <person name="Ohji S."/>
            <person name="Ichikawa N."/>
        </authorList>
    </citation>
    <scope>NUCLEOTIDE SEQUENCE [LARGE SCALE GENOMIC DNA]</scope>
    <source>
        <strain evidence="13 14">NBRC 106333</strain>
    </source>
</reference>
<evidence type="ECO:0000256" key="6">
    <source>
        <dbReference type="ARBA" id="ARBA00022692"/>
    </source>
</evidence>
<protein>
    <recommendedName>
        <fullName evidence="3">histidine kinase</fullName>
        <ecNumber evidence="3">2.7.13.3</ecNumber>
    </recommendedName>
</protein>
<evidence type="ECO:0000256" key="11">
    <source>
        <dbReference type="SAM" id="Phobius"/>
    </source>
</evidence>
<dbReference type="Proteomes" id="UP000321306">
    <property type="component" value="Unassembled WGS sequence"/>
</dbReference>
<dbReference type="InterPro" id="IPR050428">
    <property type="entry name" value="TCS_sensor_his_kinase"/>
</dbReference>
<evidence type="ECO:0000256" key="5">
    <source>
        <dbReference type="ARBA" id="ARBA00022679"/>
    </source>
</evidence>
<keyword evidence="8 11" id="KW-1133">Transmembrane helix</keyword>
<feature type="transmembrane region" description="Helical" evidence="11">
    <location>
        <begin position="12"/>
        <end position="33"/>
    </location>
</feature>
<dbReference type="Gene3D" id="3.30.565.10">
    <property type="entry name" value="Histidine kinase-like ATPase, C-terminal domain"/>
    <property type="match status" value="1"/>
</dbReference>
<dbReference type="EC" id="2.7.13.3" evidence="3"/>
<evidence type="ECO:0000256" key="2">
    <source>
        <dbReference type="ARBA" id="ARBA00004370"/>
    </source>
</evidence>
<keyword evidence="6 11" id="KW-0812">Transmembrane</keyword>
<dbReference type="GO" id="GO:0005886">
    <property type="term" value="C:plasma membrane"/>
    <property type="evidence" value="ECO:0007669"/>
    <property type="project" value="TreeGrafter"/>
</dbReference>
<keyword evidence="14" id="KW-1185">Reference proteome</keyword>
<dbReference type="SMART" id="SM00387">
    <property type="entry name" value="HATPase_c"/>
    <property type="match status" value="1"/>
</dbReference>
<dbReference type="InterPro" id="IPR004358">
    <property type="entry name" value="Sig_transdc_His_kin-like_C"/>
</dbReference>
<feature type="region of interest" description="Disordered" evidence="10">
    <location>
        <begin position="404"/>
        <end position="440"/>
    </location>
</feature>
<dbReference type="CDD" id="cd00075">
    <property type="entry name" value="HATPase"/>
    <property type="match status" value="1"/>
</dbReference>
<dbReference type="InterPro" id="IPR003594">
    <property type="entry name" value="HATPase_dom"/>
</dbReference>
<evidence type="ECO:0000313" key="13">
    <source>
        <dbReference type="EMBL" id="GEM44964.1"/>
    </source>
</evidence>
<dbReference type="PROSITE" id="PS50109">
    <property type="entry name" value="HIS_KIN"/>
    <property type="match status" value="1"/>
</dbReference>
<dbReference type="RefSeq" id="WP_146882165.1">
    <property type="nucleotide sequence ID" value="NZ_BJXB01000002.1"/>
</dbReference>
<dbReference type="Pfam" id="PF02518">
    <property type="entry name" value="HATPase_c"/>
    <property type="match status" value="1"/>
</dbReference>
<evidence type="ECO:0000256" key="10">
    <source>
        <dbReference type="SAM" id="MobiDB-lite"/>
    </source>
</evidence>
<evidence type="ECO:0000259" key="12">
    <source>
        <dbReference type="PROSITE" id="PS50109"/>
    </source>
</evidence>
<accession>A0A511MWK6</accession>
<dbReference type="GO" id="GO:0000155">
    <property type="term" value="F:phosphorelay sensor kinase activity"/>
    <property type="evidence" value="ECO:0007669"/>
    <property type="project" value="InterPro"/>
</dbReference>
<dbReference type="SUPFAM" id="SSF47384">
    <property type="entry name" value="Homodimeric domain of signal transducing histidine kinase"/>
    <property type="match status" value="1"/>
</dbReference>
<dbReference type="InterPro" id="IPR036097">
    <property type="entry name" value="HisK_dim/P_sf"/>
</dbReference>
<dbReference type="InterPro" id="IPR036890">
    <property type="entry name" value="HATPase_C_sf"/>
</dbReference>
<sequence length="440" mass="48619">MGVPLRTRLALWYALISMLTVLIVGGISSALALQAMENQFETRLQEQADVISEAFNDPSKAFGQPNVHSEAGIQVQDATGKVVSSSGALTLLSSPVQNEHLVLQQKPFRLVKRNWVRFDQVIGSIWVALPEEPLISGRKTVVLTVTVGALISALLTFSVGLFLGRLNLIPLERAARHANSLTPDQQVLIPYQGHKDEVFQLVSAINGLLERTWSQQAFEKQFVGQVAHELGAPLTSLRGYAERLQEQRPSPDLQKIIGVARDLQFTAHDLIQYARGRTEMELVLHFVPARELRVKLERLVEGVHYTGIWNSTYLMADIDRLAQALRNLFTNAKRVVGTTGHIECELVMQGNETVFYTRDNGPGIAPEHLPHLFEPFYSGSGSYGLGLSVARKVAEQHGGQLTVRNRPEGGAEFKLSIPLPEEDTSDLEEELEEETPASGP</sequence>
<dbReference type="PANTHER" id="PTHR45436">
    <property type="entry name" value="SENSOR HISTIDINE KINASE YKOH"/>
    <property type="match status" value="1"/>
</dbReference>
<dbReference type="PRINTS" id="PR00344">
    <property type="entry name" value="BCTRLSENSOR"/>
</dbReference>
<dbReference type="CDD" id="cd00082">
    <property type="entry name" value="HisKA"/>
    <property type="match status" value="1"/>
</dbReference>
<comment type="caution">
    <text evidence="13">The sequence shown here is derived from an EMBL/GenBank/DDBJ whole genome shotgun (WGS) entry which is preliminary data.</text>
</comment>
<feature type="compositionally biased region" description="Acidic residues" evidence="10">
    <location>
        <begin position="420"/>
        <end position="440"/>
    </location>
</feature>
<evidence type="ECO:0000256" key="3">
    <source>
        <dbReference type="ARBA" id="ARBA00012438"/>
    </source>
</evidence>
<gene>
    <name evidence="13" type="ORF">DC3_05990</name>
</gene>
<name>A0A511MWK6_DEIC1</name>
<dbReference type="EMBL" id="BJXB01000002">
    <property type="protein sequence ID" value="GEM44964.1"/>
    <property type="molecule type" value="Genomic_DNA"/>
</dbReference>
<dbReference type="InterPro" id="IPR003661">
    <property type="entry name" value="HisK_dim/P_dom"/>
</dbReference>
<organism evidence="13 14">
    <name type="scientific">Deinococcus cellulosilyticus (strain DSM 18568 / NBRC 106333 / KACC 11606 / 5516J-15)</name>
    <dbReference type="NCBI Taxonomy" id="1223518"/>
    <lineage>
        <taxon>Bacteria</taxon>
        <taxon>Thermotogati</taxon>
        <taxon>Deinococcota</taxon>
        <taxon>Deinococci</taxon>
        <taxon>Deinococcales</taxon>
        <taxon>Deinococcaceae</taxon>
        <taxon>Deinococcus</taxon>
    </lineage>
</organism>
<keyword evidence="9 11" id="KW-0472">Membrane</keyword>
<evidence type="ECO:0000313" key="14">
    <source>
        <dbReference type="Proteomes" id="UP000321306"/>
    </source>
</evidence>
<dbReference type="Gene3D" id="1.10.287.130">
    <property type="match status" value="1"/>
</dbReference>
<keyword evidence="7 13" id="KW-0418">Kinase</keyword>